<feature type="non-terminal residue" evidence="4">
    <location>
        <position position="70"/>
    </location>
</feature>
<gene>
    <name evidence="4" type="ORF">LYPA_23C015688</name>
</gene>
<reference evidence="4 5" key="1">
    <citation type="submission" date="2019-01" db="EMBL/GenBank/DDBJ databases">
        <authorList>
            <person name="Alioto T."/>
            <person name="Alioto T."/>
        </authorList>
    </citation>
    <scope>NUCLEOTIDE SEQUENCE [LARGE SCALE GENOMIC DNA]</scope>
</reference>
<evidence type="ECO:0000256" key="2">
    <source>
        <dbReference type="SAM" id="MobiDB-lite"/>
    </source>
</evidence>
<dbReference type="SUPFAM" id="SSF49899">
    <property type="entry name" value="Concanavalin A-like lectins/glucanases"/>
    <property type="match status" value="1"/>
</dbReference>
<evidence type="ECO:0000256" key="1">
    <source>
        <dbReference type="PROSITE-ProRule" id="PRU01172"/>
    </source>
</evidence>
<evidence type="ECO:0000259" key="3">
    <source>
        <dbReference type="PROSITE" id="PS51828"/>
    </source>
</evidence>
<keyword evidence="4" id="KW-0675">Receptor</keyword>
<evidence type="ECO:0000313" key="4">
    <source>
        <dbReference type="EMBL" id="VFV42890.1"/>
    </source>
</evidence>
<dbReference type="Gene3D" id="2.60.120.200">
    <property type="match status" value="1"/>
</dbReference>
<comment type="caution">
    <text evidence="1">Lacks conserved residue(s) required for the propagation of feature annotation.</text>
</comment>
<sequence length="70" mass="7568">LSESLVSGSLGTSDPSGKVSHAYGEPSVNLVIGSEQDQTKRYEVGAFDEFIIWERALTPDEIAMYFTAAV</sequence>
<name>A0A485PB29_LYNPA</name>
<protein>
    <submittedName>
        <fullName evidence="4">Probable g-protein coupled receptor</fullName>
    </submittedName>
</protein>
<feature type="domain" description="Pentraxin (PTX)" evidence="3">
    <location>
        <begin position="1"/>
        <end position="70"/>
    </location>
</feature>
<dbReference type="InterPro" id="IPR013320">
    <property type="entry name" value="ConA-like_dom_sf"/>
</dbReference>
<feature type="compositionally biased region" description="Polar residues" evidence="2">
    <location>
        <begin position="1"/>
        <end position="15"/>
    </location>
</feature>
<accession>A0A485PB29</accession>
<evidence type="ECO:0000313" key="5">
    <source>
        <dbReference type="Proteomes" id="UP000386466"/>
    </source>
</evidence>
<dbReference type="InterPro" id="IPR001759">
    <property type="entry name" value="PTX_dom"/>
</dbReference>
<proteinExistence type="predicted"/>
<organism evidence="4 5">
    <name type="scientific">Lynx pardinus</name>
    <name type="common">Iberian lynx</name>
    <name type="synonym">Felis pardina</name>
    <dbReference type="NCBI Taxonomy" id="191816"/>
    <lineage>
        <taxon>Eukaryota</taxon>
        <taxon>Metazoa</taxon>
        <taxon>Chordata</taxon>
        <taxon>Craniata</taxon>
        <taxon>Vertebrata</taxon>
        <taxon>Euteleostomi</taxon>
        <taxon>Mammalia</taxon>
        <taxon>Eutheria</taxon>
        <taxon>Laurasiatheria</taxon>
        <taxon>Carnivora</taxon>
        <taxon>Feliformia</taxon>
        <taxon>Felidae</taxon>
        <taxon>Felinae</taxon>
        <taxon>Lynx</taxon>
    </lineage>
</organism>
<feature type="non-terminal residue" evidence="4">
    <location>
        <position position="1"/>
    </location>
</feature>
<feature type="region of interest" description="Disordered" evidence="2">
    <location>
        <begin position="1"/>
        <end position="23"/>
    </location>
</feature>
<keyword evidence="5" id="KW-1185">Reference proteome</keyword>
<dbReference type="PROSITE" id="PS51828">
    <property type="entry name" value="PTX_2"/>
    <property type="match status" value="1"/>
</dbReference>
<dbReference type="Proteomes" id="UP000386466">
    <property type="component" value="Unassembled WGS sequence"/>
</dbReference>
<dbReference type="AlphaFoldDB" id="A0A485PB29"/>
<dbReference type="EMBL" id="CAAGRJ010032740">
    <property type="protein sequence ID" value="VFV42890.1"/>
    <property type="molecule type" value="Genomic_DNA"/>
</dbReference>